<evidence type="ECO:0000256" key="1">
    <source>
        <dbReference type="SAM" id="Phobius"/>
    </source>
</evidence>
<keyword evidence="1" id="KW-1133">Transmembrane helix</keyword>
<comment type="caution">
    <text evidence="2">The sequence shown here is derived from an EMBL/GenBank/DDBJ whole genome shotgun (WGS) entry which is preliminary data.</text>
</comment>
<reference evidence="2" key="1">
    <citation type="submission" date="2022-07" db="EMBL/GenBank/DDBJ databases">
        <authorList>
            <person name="Trinca V."/>
            <person name="Uliana J.V.C."/>
            <person name="Torres T.T."/>
            <person name="Ward R.J."/>
            <person name="Monesi N."/>
        </authorList>
    </citation>
    <scope>NUCLEOTIDE SEQUENCE</scope>
    <source>
        <strain evidence="2">HSMRA1968</strain>
        <tissue evidence="2">Whole embryos</tissue>
    </source>
</reference>
<accession>A0A9Q0S670</accession>
<organism evidence="2 3">
    <name type="scientific">Pseudolycoriella hygida</name>
    <dbReference type="NCBI Taxonomy" id="35572"/>
    <lineage>
        <taxon>Eukaryota</taxon>
        <taxon>Metazoa</taxon>
        <taxon>Ecdysozoa</taxon>
        <taxon>Arthropoda</taxon>
        <taxon>Hexapoda</taxon>
        <taxon>Insecta</taxon>
        <taxon>Pterygota</taxon>
        <taxon>Neoptera</taxon>
        <taxon>Endopterygota</taxon>
        <taxon>Diptera</taxon>
        <taxon>Nematocera</taxon>
        <taxon>Sciaroidea</taxon>
        <taxon>Sciaridae</taxon>
        <taxon>Pseudolycoriella</taxon>
    </lineage>
</organism>
<keyword evidence="1" id="KW-0812">Transmembrane</keyword>
<dbReference type="EMBL" id="WJQU01000001">
    <property type="protein sequence ID" value="KAJ6646674.1"/>
    <property type="molecule type" value="Genomic_DNA"/>
</dbReference>
<name>A0A9Q0S670_9DIPT</name>
<keyword evidence="3" id="KW-1185">Reference proteome</keyword>
<feature type="transmembrane region" description="Helical" evidence="1">
    <location>
        <begin position="27"/>
        <end position="48"/>
    </location>
</feature>
<feature type="non-terminal residue" evidence="2">
    <location>
        <position position="1"/>
    </location>
</feature>
<proteinExistence type="predicted"/>
<keyword evidence="1" id="KW-0472">Membrane</keyword>
<dbReference type="AlphaFoldDB" id="A0A9Q0S670"/>
<dbReference type="Proteomes" id="UP001151699">
    <property type="component" value="Chromosome A"/>
</dbReference>
<evidence type="ECO:0000313" key="2">
    <source>
        <dbReference type="EMBL" id="KAJ6646674.1"/>
    </source>
</evidence>
<gene>
    <name evidence="2" type="ORF">Bhyg_01887</name>
</gene>
<dbReference type="OrthoDB" id="434092at2759"/>
<protein>
    <submittedName>
        <fullName evidence="2">Elongation of very long chain fatty acids protein</fullName>
    </submittedName>
</protein>
<evidence type="ECO:0000313" key="3">
    <source>
        <dbReference type="Proteomes" id="UP001151699"/>
    </source>
</evidence>
<sequence length="71" mass="8582">MSIYENRFTDYYNYLLIDLADYRTNDWPLITSPVPLVTLLIAYLYFVLSWGPKYMANRKPFKLELSVYIFK</sequence>